<protein>
    <submittedName>
        <fullName evidence="1">Uncharacterized protein</fullName>
    </submittedName>
</protein>
<dbReference type="STRING" id="44252.DJ90_1368"/>
<dbReference type="GeneID" id="77010740"/>
<dbReference type="AlphaFoldDB" id="A0A090Y6L3"/>
<dbReference type="EMBL" id="JMQA01000047">
    <property type="protein sequence ID" value="KFM94403.1"/>
    <property type="molecule type" value="Genomic_DNA"/>
</dbReference>
<dbReference type="OrthoDB" id="2638316at2"/>
<name>A0A090Y6L3_PAEMA</name>
<evidence type="ECO:0000313" key="3">
    <source>
        <dbReference type="Proteomes" id="UP000029278"/>
    </source>
</evidence>
<evidence type="ECO:0000313" key="2">
    <source>
        <dbReference type="EMBL" id="MUG21112.1"/>
    </source>
</evidence>
<gene>
    <name evidence="1" type="ORF">DJ90_1368</name>
    <name evidence="2" type="ORF">GNQ08_01520</name>
</gene>
<accession>A0A090Y6L3</accession>
<reference evidence="2 4" key="2">
    <citation type="submission" date="2019-11" db="EMBL/GenBank/DDBJ databases">
        <title>Draft genome sequences of five Paenibacillus species of dairy origin.</title>
        <authorList>
            <person name="Olajide A.M."/>
            <person name="Chen S."/>
            <person name="Lapointe G."/>
        </authorList>
    </citation>
    <scope>NUCLEOTIDE SEQUENCE [LARGE SCALE GENOMIC DNA]</scope>
    <source>
        <strain evidence="2 4">3CT49</strain>
    </source>
</reference>
<proteinExistence type="predicted"/>
<reference evidence="1 3" key="1">
    <citation type="submission" date="2014-04" db="EMBL/GenBank/DDBJ databases">
        <authorList>
            <person name="Bishop-Lilly K.A."/>
            <person name="Broomall S.M."/>
            <person name="Chain P.S."/>
            <person name="Chertkov O."/>
            <person name="Coyne S.R."/>
            <person name="Daligault H.E."/>
            <person name="Davenport K.W."/>
            <person name="Erkkila T."/>
            <person name="Frey K.G."/>
            <person name="Gibbons H.S."/>
            <person name="Gu W."/>
            <person name="Jaissle J."/>
            <person name="Johnson S.L."/>
            <person name="Koroleva G.I."/>
            <person name="Ladner J.T."/>
            <person name="Lo C.-C."/>
            <person name="Minogue T.D."/>
            <person name="Munk C."/>
            <person name="Palacios G.F."/>
            <person name="Redden C.L."/>
            <person name="Rosenzweig C.N."/>
            <person name="Scholz M.B."/>
            <person name="Teshima H."/>
            <person name="Xu Y."/>
        </authorList>
    </citation>
    <scope>NUCLEOTIDE SEQUENCE [LARGE SCALE GENOMIC DNA]</scope>
    <source>
        <strain evidence="1 3">8244</strain>
    </source>
</reference>
<organism evidence="1 3">
    <name type="scientific">Paenibacillus macerans</name>
    <name type="common">Bacillus macerans</name>
    <dbReference type="NCBI Taxonomy" id="44252"/>
    <lineage>
        <taxon>Bacteria</taxon>
        <taxon>Bacillati</taxon>
        <taxon>Bacillota</taxon>
        <taxon>Bacilli</taxon>
        <taxon>Bacillales</taxon>
        <taxon>Paenibacillaceae</taxon>
        <taxon>Paenibacillus</taxon>
    </lineage>
</organism>
<keyword evidence="3" id="KW-1185">Reference proteome</keyword>
<comment type="caution">
    <text evidence="1">The sequence shown here is derived from an EMBL/GenBank/DDBJ whole genome shotgun (WGS) entry which is preliminary data.</text>
</comment>
<dbReference type="Proteomes" id="UP000029278">
    <property type="component" value="Unassembled WGS sequence"/>
</dbReference>
<dbReference type="PATRIC" id="fig|44252.3.peg.5649"/>
<dbReference type="Proteomes" id="UP000442469">
    <property type="component" value="Unassembled WGS sequence"/>
</dbReference>
<sequence length="68" mass="7487">MVFKKKADKPVAPAERTFSKAQLLAAKRFSGVEKDILHVTLEDGAAYTEAQAEQALQSFIQRGVKEHG</sequence>
<evidence type="ECO:0000313" key="4">
    <source>
        <dbReference type="Proteomes" id="UP000442469"/>
    </source>
</evidence>
<evidence type="ECO:0000313" key="1">
    <source>
        <dbReference type="EMBL" id="KFM94403.1"/>
    </source>
</evidence>
<dbReference type="EMBL" id="WNZZ01000001">
    <property type="protein sequence ID" value="MUG21112.1"/>
    <property type="molecule type" value="Genomic_DNA"/>
</dbReference>
<dbReference type="HOGENOM" id="CLU_2789986_0_0_9"/>
<dbReference type="RefSeq" id="WP_036618704.1">
    <property type="nucleotide sequence ID" value="NZ_BGML01000004.1"/>
</dbReference>